<gene>
    <name evidence="1" type="ORF">ADH66_11415</name>
</gene>
<organism evidence="1 2">
    <name type="scientific">Acutalibacter muris</name>
    <dbReference type="NCBI Taxonomy" id="1796620"/>
    <lineage>
        <taxon>Bacteria</taxon>
        <taxon>Bacillati</taxon>
        <taxon>Bacillota</taxon>
        <taxon>Clostridia</taxon>
        <taxon>Eubacteriales</taxon>
        <taxon>Acutalibacteraceae</taxon>
        <taxon>Acutalibacter</taxon>
    </lineage>
</organism>
<reference evidence="2" key="1">
    <citation type="submission" date="2017-05" db="EMBL/GenBank/DDBJ databases">
        <title>Improved OligoMM genomes.</title>
        <authorList>
            <person name="Garzetti D."/>
        </authorList>
    </citation>
    <scope>NUCLEOTIDE SEQUENCE [LARGE SCALE GENOMIC DNA]</scope>
    <source>
        <strain evidence="2">KB18</strain>
    </source>
</reference>
<proteinExistence type="predicted"/>
<dbReference type="EMBL" id="CP021422">
    <property type="protein sequence ID" value="ASB41210.1"/>
    <property type="molecule type" value="Genomic_DNA"/>
</dbReference>
<dbReference type="Pfam" id="PF07873">
    <property type="entry name" value="YabP"/>
    <property type="match status" value="1"/>
</dbReference>
<evidence type="ECO:0000313" key="1">
    <source>
        <dbReference type="EMBL" id="ASB41210.1"/>
    </source>
</evidence>
<dbReference type="InterPro" id="IPR038705">
    <property type="entry name" value="YabP_sf"/>
</dbReference>
<dbReference type="Proteomes" id="UP000196710">
    <property type="component" value="Chromosome"/>
</dbReference>
<evidence type="ECO:0008006" key="3">
    <source>
        <dbReference type="Google" id="ProtNLM"/>
    </source>
</evidence>
<keyword evidence="2" id="KW-1185">Reference proteome</keyword>
<sequence>MLHGRGVGYMPEQQIKKHDLSIMGREKLTATGIKRVDFFSDELITAQTDLGQLNIKGEGLHIDSLNSDTGDMLVKGRIGAVSYTESSPALSFFGRLFK</sequence>
<protein>
    <recommendedName>
        <fullName evidence="3">Sporulation protein YabP</fullName>
    </recommendedName>
</protein>
<name>A0ABN5A2Y6_9FIRM</name>
<dbReference type="InterPro" id="IPR022476">
    <property type="entry name" value="Spore_YabP/YqfC"/>
</dbReference>
<evidence type="ECO:0000313" key="2">
    <source>
        <dbReference type="Proteomes" id="UP000196710"/>
    </source>
</evidence>
<accession>A0ABN5A2Y6</accession>
<dbReference type="Gene3D" id="2.60.40.2000">
    <property type="match status" value="1"/>
</dbReference>